<feature type="transmembrane region" description="Helical" evidence="9">
    <location>
        <begin position="207"/>
        <end position="226"/>
    </location>
</feature>
<comment type="subcellular location">
    <subcellularLocation>
        <location evidence="1">Cell inner membrane</location>
        <topology evidence="1">Multi-pass membrane protein</topology>
    </subcellularLocation>
</comment>
<evidence type="ECO:0000313" key="11">
    <source>
        <dbReference type="Proteomes" id="UP000295058"/>
    </source>
</evidence>
<dbReference type="RefSeq" id="WP_208321765.1">
    <property type="nucleotide sequence ID" value="NZ_JBLWZI010000014.1"/>
</dbReference>
<evidence type="ECO:0000256" key="2">
    <source>
        <dbReference type="ARBA" id="ARBA00022448"/>
    </source>
</evidence>
<dbReference type="InterPro" id="IPR013059">
    <property type="entry name" value="Trp_tyr_transpt"/>
</dbReference>
<feature type="transmembrane region" description="Helical" evidence="9">
    <location>
        <begin position="98"/>
        <end position="123"/>
    </location>
</feature>
<dbReference type="InterPro" id="IPR018227">
    <property type="entry name" value="Amino_acid_transport_2"/>
</dbReference>
<accession>A0ABY2EWH0</accession>
<keyword evidence="7 9" id="KW-1133">Transmembrane helix</keyword>
<dbReference type="EMBL" id="SODO01000011">
    <property type="protein sequence ID" value="TDW57560.1"/>
    <property type="molecule type" value="Genomic_DNA"/>
</dbReference>
<dbReference type="PANTHER" id="PTHR32195:SF26">
    <property type="entry name" value="TRYPTOPHAN OR TYROSINE TRANSPORTER PROTEIN"/>
    <property type="match status" value="1"/>
</dbReference>
<feature type="transmembrane region" description="Helical" evidence="9">
    <location>
        <begin position="390"/>
        <end position="415"/>
    </location>
</feature>
<evidence type="ECO:0000313" key="10">
    <source>
        <dbReference type="EMBL" id="TDW57560.1"/>
    </source>
</evidence>
<gene>
    <name evidence="10" type="ORF">LY04_02636</name>
</gene>
<keyword evidence="2" id="KW-0813">Transport</keyword>
<evidence type="ECO:0000256" key="9">
    <source>
        <dbReference type="SAM" id="Phobius"/>
    </source>
</evidence>
<dbReference type="PRINTS" id="PR00166">
    <property type="entry name" value="AROAAPRMEASE"/>
</dbReference>
<evidence type="ECO:0000256" key="3">
    <source>
        <dbReference type="ARBA" id="ARBA00022475"/>
    </source>
</evidence>
<name>A0ABY2EWH0_9GAMM</name>
<feature type="transmembrane region" description="Helical" evidence="9">
    <location>
        <begin position="322"/>
        <end position="343"/>
    </location>
</feature>
<organism evidence="10 11">
    <name type="scientific">Oceanimonas baumannii</name>
    <dbReference type="NCBI Taxonomy" id="129578"/>
    <lineage>
        <taxon>Bacteria</taxon>
        <taxon>Pseudomonadati</taxon>
        <taxon>Pseudomonadota</taxon>
        <taxon>Gammaproteobacteria</taxon>
        <taxon>Aeromonadales</taxon>
        <taxon>Aeromonadaceae</taxon>
        <taxon>Oceanimonas</taxon>
    </lineage>
</organism>
<keyword evidence="3" id="KW-1003">Cell membrane</keyword>
<feature type="transmembrane region" description="Helical" evidence="9">
    <location>
        <begin position="169"/>
        <end position="187"/>
    </location>
</feature>
<evidence type="ECO:0000256" key="5">
    <source>
        <dbReference type="ARBA" id="ARBA00022692"/>
    </source>
</evidence>
<feature type="transmembrane region" description="Helical" evidence="9">
    <location>
        <begin position="57"/>
        <end position="78"/>
    </location>
</feature>
<keyword evidence="4" id="KW-0997">Cell inner membrane</keyword>
<dbReference type="Proteomes" id="UP000295058">
    <property type="component" value="Unassembled WGS sequence"/>
</dbReference>
<evidence type="ECO:0000256" key="4">
    <source>
        <dbReference type="ARBA" id="ARBA00022519"/>
    </source>
</evidence>
<feature type="transmembrane region" description="Helical" evidence="9">
    <location>
        <begin position="32"/>
        <end position="51"/>
    </location>
</feature>
<evidence type="ECO:0000256" key="1">
    <source>
        <dbReference type="ARBA" id="ARBA00004429"/>
    </source>
</evidence>
<comment type="caution">
    <text evidence="10">The sequence shown here is derived from an EMBL/GenBank/DDBJ whole genome shotgun (WGS) entry which is preliminary data.</text>
</comment>
<evidence type="ECO:0000256" key="8">
    <source>
        <dbReference type="ARBA" id="ARBA00023136"/>
    </source>
</evidence>
<feature type="transmembrane region" description="Helical" evidence="9">
    <location>
        <begin position="143"/>
        <end position="160"/>
    </location>
</feature>
<feature type="transmembrane region" description="Helical" evidence="9">
    <location>
        <begin position="281"/>
        <end position="301"/>
    </location>
</feature>
<dbReference type="Gene3D" id="1.20.1740.10">
    <property type="entry name" value="Amino acid/polyamine transporter I"/>
    <property type="match status" value="1"/>
</dbReference>
<feature type="transmembrane region" description="Helical" evidence="9">
    <location>
        <begin position="238"/>
        <end position="261"/>
    </location>
</feature>
<evidence type="ECO:0000256" key="7">
    <source>
        <dbReference type="ARBA" id="ARBA00022989"/>
    </source>
</evidence>
<keyword evidence="11" id="KW-1185">Reference proteome</keyword>
<proteinExistence type="predicted"/>
<sequence>MSVMEKDLTTFGKVEAAEKGDLKSHRLSSMETIGIIVGTNIGAGIMGMAYAARNAGFLPLLVCLAIACIFCIITMLYVAEASLRTQGNKQLSGLSKRYLGPIGGWLIFLAVAANSYGALVAYMTGSGNIMTEFFGSYGMTRELGSLLFFIPSVLVLYLGLKALGAGERLVSSGMVVLVLVLIGATLVHQNTELNHLWQTQWQYMVPVFNLAVFVFGAQFLVPELVRGNRTTAHKLPRLIIIGMVITFVLVAAVPASVITLVGQENLTEVATLSWGSSLGSWAYYVANTFALMAMLTSYWGLGGCLFTNMFDHFRLGDGTNKIRRAMVLAAVSIPPFILAYSGIGSFVNALYFAGTFGGVLMGIIPILLLRVSRRHGDKQPEFVCGWYAHPLIQAVIIFIFASSGVYAIASVLGLLPSSW</sequence>
<protein>
    <submittedName>
        <fullName evidence="10">Amino acid permease</fullName>
    </submittedName>
</protein>
<keyword evidence="5 9" id="KW-0812">Transmembrane</keyword>
<keyword evidence="6" id="KW-0029">Amino-acid transport</keyword>
<feature type="transmembrane region" description="Helical" evidence="9">
    <location>
        <begin position="349"/>
        <end position="369"/>
    </location>
</feature>
<keyword evidence="8 9" id="KW-0472">Membrane</keyword>
<dbReference type="PANTHER" id="PTHR32195">
    <property type="entry name" value="OS07G0662800 PROTEIN"/>
    <property type="match status" value="1"/>
</dbReference>
<evidence type="ECO:0000256" key="6">
    <source>
        <dbReference type="ARBA" id="ARBA00022970"/>
    </source>
</evidence>
<dbReference type="Pfam" id="PF03222">
    <property type="entry name" value="Trp_Tyr_perm"/>
    <property type="match status" value="1"/>
</dbReference>
<reference evidence="10 11" key="1">
    <citation type="submission" date="2019-03" db="EMBL/GenBank/DDBJ databases">
        <title>Genomic Encyclopedia of Archaeal and Bacterial Type Strains, Phase II (KMG-II): from individual species to whole genera.</title>
        <authorList>
            <person name="Goeker M."/>
        </authorList>
    </citation>
    <scope>NUCLEOTIDE SEQUENCE [LARGE SCALE GENOMIC DNA]</scope>
    <source>
        <strain evidence="10 11">DSM 15594</strain>
    </source>
</reference>